<dbReference type="STRING" id="1936003.STSP2_02488"/>
<name>A0A1U9NN16_9BACT</name>
<dbReference type="Proteomes" id="UP000189674">
    <property type="component" value="Chromosome"/>
</dbReference>
<dbReference type="Pfam" id="PF10143">
    <property type="entry name" value="PhosphMutase"/>
    <property type="match status" value="1"/>
</dbReference>
<dbReference type="InterPro" id="IPR023665">
    <property type="entry name" value="ApgAM_prokaryotes"/>
</dbReference>
<dbReference type="Gene3D" id="3.40.720.10">
    <property type="entry name" value="Alkaline Phosphatase, subunit A"/>
    <property type="match status" value="1"/>
</dbReference>
<dbReference type="AlphaFoldDB" id="A0A1U9NN16"/>
<feature type="domain" description="Metalloenzyme" evidence="7">
    <location>
        <begin position="4"/>
        <end position="374"/>
    </location>
</feature>
<dbReference type="CDD" id="cd16011">
    <property type="entry name" value="iPGM_like"/>
    <property type="match status" value="1"/>
</dbReference>
<evidence type="ECO:0000256" key="2">
    <source>
        <dbReference type="ARBA" id="ARBA00002315"/>
    </source>
</evidence>
<evidence type="ECO:0000259" key="7">
    <source>
        <dbReference type="Pfam" id="PF01676"/>
    </source>
</evidence>
<dbReference type="PANTHER" id="PTHR31209">
    <property type="entry name" value="COFACTOR-INDEPENDENT PHOSPHOGLYCERATE MUTASE"/>
    <property type="match status" value="1"/>
</dbReference>
<dbReference type="Pfam" id="PF01676">
    <property type="entry name" value="Metalloenzyme"/>
    <property type="match status" value="1"/>
</dbReference>
<evidence type="ECO:0000256" key="4">
    <source>
        <dbReference type="ARBA" id="ARBA00005524"/>
    </source>
</evidence>
<dbReference type="PANTHER" id="PTHR31209:SF4">
    <property type="entry name" value="2,3-BISPHOSPHOGLYCERATE-INDEPENDENT PHOSPHOGLYCERATE MUTASE"/>
    <property type="match status" value="1"/>
</dbReference>
<keyword evidence="9" id="KW-1185">Reference proteome</keyword>
<comment type="pathway">
    <text evidence="3">Carbohydrate degradation.</text>
</comment>
<keyword evidence="6" id="KW-0413">Isomerase</keyword>
<dbReference type="SUPFAM" id="SSF53649">
    <property type="entry name" value="Alkaline phosphatase-like"/>
    <property type="match status" value="1"/>
</dbReference>
<dbReference type="GO" id="GO:0006096">
    <property type="term" value="P:glycolytic process"/>
    <property type="evidence" value="ECO:0007669"/>
    <property type="project" value="UniProtKB-KW"/>
</dbReference>
<protein>
    <submittedName>
        <fullName evidence="8">Cofactor-independent phosphoglycerate mutase</fullName>
    </submittedName>
</protein>
<dbReference type="EMBL" id="CP019791">
    <property type="protein sequence ID" value="AQT69299.1"/>
    <property type="molecule type" value="Genomic_DNA"/>
</dbReference>
<dbReference type="InterPro" id="IPR042253">
    <property type="entry name" value="Pglycerate_mutase_ApgM_sf"/>
</dbReference>
<evidence type="ECO:0000256" key="3">
    <source>
        <dbReference type="ARBA" id="ARBA00004921"/>
    </source>
</evidence>
<reference evidence="9" key="1">
    <citation type="submission" date="2017-02" db="EMBL/GenBank/DDBJ databases">
        <title>Comparative genomics and description of representatives of a novel lineage of planctomycetes thriving in anoxic sediments.</title>
        <authorList>
            <person name="Spring S."/>
            <person name="Bunk B."/>
            <person name="Sproer C."/>
        </authorList>
    </citation>
    <scope>NUCLEOTIDE SEQUENCE [LARGE SCALE GENOMIC DNA]</scope>
    <source>
        <strain evidence="9">ST-NAGAB-D1</strain>
    </source>
</reference>
<evidence type="ECO:0000313" key="9">
    <source>
        <dbReference type="Proteomes" id="UP000189674"/>
    </source>
</evidence>
<organism evidence="8 9">
    <name type="scientific">Anaerohalosphaera lusitana</name>
    <dbReference type="NCBI Taxonomy" id="1936003"/>
    <lineage>
        <taxon>Bacteria</taxon>
        <taxon>Pseudomonadati</taxon>
        <taxon>Planctomycetota</taxon>
        <taxon>Phycisphaerae</taxon>
        <taxon>Sedimentisphaerales</taxon>
        <taxon>Anaerohalosphaeraceae</taxon>
        <taxon>Anaerohalosphaera</taxon>
    </lineage>
</organism>
<dbReference type="RefSeq" id="WP_146662982.1">
    <property type="nucleotide sequence ID" value="NZ_CP019791.1"/>
</dbReference>
<proteinExistence type="inferred from homology"/>
<dbReference type="NCBIfam" id="TIGR02535">
    <property type="entry name" value="hyp_Hser_kinase"/>
    <property type="match status" value="1"/>
</dbReference>
<dbReference type="GO" id="GO:0004619">
    <property type="term" value="F:phosphoglycerate mutase activity"/>
    <property type="evidence" value="ECO:0007669"/>
    <property type="project" value="UniProtKB-EC"/>
</dbReference>
<comment type="catalytic activity">
    <reaction evidence="1">
        <text>(2R)-2-phosphoglycerate = (2R)-3-phosphoglycerate</text>
        <dbReference type="Rhea" id="RHEA:15901"/>
        <dbReference type="ChEBI" id="CHEBI:58272"/>
        <dbReference type="ChEBI" id="CHEBI:58289"/>
        <dbReference type="EC" id="5.4.2.12"/>
    </reaction>
</comment>
<dbReference type="OrthoDB" id="9804453at2"/>
<evidence type="ECO:0000313" key="8">
    <source>
        <dbReference type="EMBL" id="AQT69299.1"/>
    </source>
</evidence>
<evidence type="ECO:0000256" key="5">
    <source>
        <dbReference type="ARBA" id="ARBA00023152"/>
    </source>
</evidence>
<dbReference type="InterPro" id="IPR006124">
    <property type="entry name" value="Metalloenzyme"/>
</dbReference>
<dbReference type="PIRSF" id="PIRSF006392">
    <property type="entry name" value="IPGAM_arch"/>
    <property type="match status" value="1"/>
</dbReference>
<evidence type="ECO:0000256" key="1">
    <source>
        <dbReference type="ARBA" id="ARBA00000370"/>
    </source>
</evidence>
<dbReference type="KEGG" id="alus:STSP2_02488"/>
<dbReference type="GO" id="GO:0046872">
    <property type="term" value="F:metal ion binding"/>
    <property type="evidence" value="ECO:0007669"/>
    <property type="project" value="InterPro"/>
</dbReference>
<comment type="similarity">
    <text evidence="4">Belongs to the BPG-independent phosphoglycerate mutase family. A-PGAM subfamily.</text>
</comment>
<evidence type="ECO:0000256" key="6">
    <source>
        <dbReference type="ARBA" id="ARBA00023235"/>
    </source>
</evidence>
<dbReference type="NCBIfam" id="NF003242">
    <property type="entry name" value="PRK04200.1"/>
    <property type="match status" value="1"/>
</dbReference>
<dbReference type="Gene3D" id="3.30.70.2130">
    <property type="entry name" value="Metalloenzyme domain"/>
    <property type="match status" value="1"/>
</dbReference>
<dbReference type="InterPro" id="IPR004456">
    <property type="entry name" value="Pglycerate_mutase_ApgM"/>
</dbReference>
<gene>
    <name evidence="8" type="ORF">STSP2_02488</name>
</gene>
<sequence length="398" mass="44029">MKTKYAIIIPDGAADYPIEEFDGKTPLQAAQTPNMDRIAIQGRQGTVQTIPAGMPAGSDVAQMSLLGYDPLKYYNGRAPIEAAAQDIKLGEDDWAFRCNLVTIADDVMADHSAGHISTDEAAKVIADIKTLFAEDARLKFYTGVSYRHLCIITGEDFEKIVTTPPHDIIGEKASKYYPKGKHAKMLVEAMKRSQDFLADHDINRVRKDLGENPVTSIWLWGHGQRMALDSFKKRFKLSGAAITGVDLIRGLAKLIGFDILHVEGATGYIDTNYYGKGQAAVEALENYDLLFVHVEAPDEAGHSGNAQAKKYSIEQIDRHIVGPVHEALEKYQDYRIIVLPDHPTPIEIQSHTDEPVPFAMAGTNVKASLKKPFSEENAFETGLHIPRGSELMEYFLTI</sequence>
<accession>A0A1U9NN16</accession>
<comment type="function">
    <text evidence="2">Catalyzes the interconversion of 2-phosphoglycerate and 3-phosphoglycerate.</text>
</comment>
<dbReference type="InterPro" id="IPR017850">
    <property type="entry name" value="Alkaline_phosphatase_core_sf"/>
</dbReference>
<dbReference type="NCBIfam" id="TIGR00306">
    <property type="entry name" value="apgM"/>
    <property type="match status" value="1"/>
</dbReference>
<keyword evidence="5" id="KW-0324">Glycolysis</keyword>